<dbReference type="AlphaFoldDB" id="A0A0F8Z8R8"/>
<evidence type="ECO:0000313" key="1">
    <source>
        <dbReference type="EMBL" id="KKK62814.1"/>
    </source>
</evidence>
<proteinExistence type="predicted"/>
<name>A0A0F8Z8R8_9ZZZZ</name>
<gene>
    <name evidence="1" type="ORF">LCGC14_3000580</name>
</gene>
<accession>A0A0F8Z8R8</accession>
<protein>
    <submittedName>
        <fullName evidence="1">Uncharacterized protein</fullName>
    </submittedName>
</protein>
<comment type="caution">
    <text evidence="1">The sequence shown here is derived from an EMBL/GenBank/DDBJ whole genome shotgun (WGS) entry which is preliminary data.</text>
</comment>
<sequence length="193" mass="22425">MKRHRLVVKGIGTMKRHFIRKGDSIKVLISMMHNDPPLQVPSNCGKGDLVWMRQDWDEFAYSQLITAAFPDLTSPEVEKALDRAWNVQCEYWDRHDDAIRPSESWAREADVFYLSGTSDEFLAFARRWADSIKWEFDNLGGDDSTYDYFPDYVDGFRQLCQALDATGLYKDTVANITRYYRDDVGEELISESL</sequence>
<dbReference type="EMBL" id="LAZR01061816">
    <property type="protein sequence ID" value="KKK62814.1"/>
    <property type="molecule type" value="Genomic_DNA"/>
</dbReference>
<reference evidence="1" key="1">
    <citation type="journal article" date="2015" name="Nature">
        <title>Complex archaea that bridge the gap between prokaryotes and eukaryotes.</title>
        <authorList>
            <person name="Spang A."/>
            <person name="Saw J.H."/>
            <person name="Jorgensen S.L."/>
            <person name="Zaremba-Niedzwiedzka K."/>
            <person name="Martijn J."/>
            <person name="Lind A.E."/>
            <person name="van Eijk R."/>
            <person name="Schleper C."/>
            <person name="Guy L."/>
            <person name="Ettema T.J."/>
        </authorList>
    </citation>
    <scope>NUCLEOTIDE SEQUENCE</scope>
</reference>
<organism evidence="1">
    <name type="scientific">marine sediment metagenome</name>
    <dbReference type="NCBI Taxonomy" id="412755"/>
    <lineage>
        <taxon>unclassified sequences</taxon>
        <taxon>metagenomes</taxon>
        <taxon>ecological metagenomes</taxon>
    </lineage>
</organism>